<dbReference type="Pfam" id="PF07583">
    <property type="entry name" value="PSCyt2"/>
    <property type="match status" value="1"/>
</dbReference>
<sequence length="164" mass="18219">MAVSIFAVLSAPITAAPPLHQQIDAIIKAQPSFKASATADDTMFLRRVYLDLTGNIPSVTQVREFLRDTSADKRTQTIDALLASPQHATRMQYVLDEMLMERRSGKHIAAKDWRSFLRKTALENKPWDILVREILSADGSQETTRTAAKFLSIANCTVTKSLAT</sequence>
<evidence type="ECO:0000259" key="1">
    <source>
        <dbReference type="Pfam" id="PF07583"/>
    </source>
</evidence>
<dbReference type="KEGG" id="rml:FF011L_02850"/>
<organism evidence="2 3">
    <name type="scientific">Roseimaritima multifibrata</name>
    <dbReference type="NCBI Taxonomy" id="1930274"/>
    <lineage>
        <taxon>Bacteria</taxon>
        <taxon>Pseudomonadati</taxon>
        <taxon>Planctomycetota</taxon>
        <taxon>Planctomycetia</taxon>
        <taxon>Pirellulales</taxon>
        <taxon>Pirellulaceae</taxon>
        <taxon>Roseimaritima</taxon>
    </lineage>
</organism>
<dbReference type="InterPro" id="IPR011444">
    <property type="entry name" value="DUF1549"/>
</dbReference>
<proteinExistence type="predicted"/>
<name>A0A517M9I8_9BACT</name>
<dbReference type="AlphaFoldDB" id="A0A517M9I8"/>
<evidence type="ECO:0000313" key="2">
    <source>
        <dbReference type="EMBL" id="QDS91555.1"/>
    </source>
</evidence>
<accession>A0A517M9I8</accession>
<reference evidence="2 3" key="1">
    <citation type="submission" date="2019-02" db="EMBL/GenBank/DDBJ databases">
        <title>Deep-cultivation of Planctomycetes and their phenomic and genomic characterization uncovers novel biology.</title>
        <authorList>
            <person name="Wiegand S."/>
            <person name="Jogler M."/>
            <person name="Boedeker C."/>
            <person name="Pinto D."/>
            <person name="Vollmers J."/>
            <person name="Rivas-Marin E."/>
            <person name="Kohn T."/>
            <person name="Peeters S.H."/>
            <person name="Heuer A."/>
            <person name="Rast P."/>
            <person name="Oberbeckmann S."/>
            <person name="Bunk B."/>
            <person name="Jeske O."/>
            <person name="Meyerdierks A."/>
            <person name="Storesund J.E."/>
            <person name="Kallscheuer N."/>
            <person name="Luecker S."/>
            <person name="Lage O.M."/>
            <person name="Pohl T."/>
            <person name="Merkel B.J."/>
            <person name="Hornburger P."/>
            <person name="Mueller R.-W."/>
            <person name="Bruemmer F."/>
            <person name="Labrenz M."/>
            <person name="Spormann A.M."/>
            <person name="Op den Camp H."/>
            <person name="Overmann J."/>
            <person name="Amann R."/>
            <person name="Jetten M.S.M."/>
            <person name="Mascher T."/>
            <person name="Medema M.H."/>
            <person name="Devos D.P."/>
            <person name="Kaster A.-K."/>
            <person name="Ovreas L."/>
            <person name="Rohde M."/>
            <person name="Galperin M.Y."/>
            <person name="Jogler C."/>
        </authorList>
    </citation>
    <scope>NUCLEOTIDE SEQUENCE [LARGE SCALE GENOMIC DNA]</scope>
    <source>
        <strain evidence="2 3">FF011L</strain>
    </source>
</reference>
<evidence type="ECO:0000313" key="3">
    <source>
        <dbReference type="Proteomes" id="UP000320672"/>
    </source>
</evidence>
<feature type="domain" description="DUF1549" evidence="1">
    <location>
        <begin position="23"/>
        <end position="156"/>
    </location>
</feature>
<gene>
    <name evidence="2" type="ORF">FF011L_02850</name>
</gene>
<keyword evidence="3" id="KW-1185">Reference proteome</keyword>
<protein>
    <recommendedName>
        <fullName evidence="1">DUF1549 domain-containing protein</fullName>
    </recommendedName>
</protein>
<dbReference type="EMBL" id="CP036262">
    <property type="protein sequence ID" value="QDS91555.1"/>
    <property type="molecule type" value="Genomic_DNA"/>
</dbReference>
<dbReference type="PANTHER" id="PTHR35889">
    <property type="entry name" value="CYCLOINULO-OLIGOSACCHARIDE FRUCTANOTRANSFERASE-RELATED"/>
    <property type="match status" value="1"/>
</dbReference>
<dbReference type="PANTHER" id="PTHR35889:SF3">
    <property type="entry name" value="F-BOX DOMAIN-CONTAINING PROTEIN"/>
    <property type="match status" value="1"/>
</dbReference>
<dbReference type="Proteomes" id="UP000320672">
    <property type="component" value="Chromosome"/>
</dbReference>